<keyword evidence="3" id="KW-1185">Reference proteome</keyword>
<feature type="transmembrane region" description="Helical" evidence="1">
    <location>
        <begin position="20"/>
        <end position="37"/>
    </location>
</feature>
<organism evidence="2 3">
    <name type="scientific">Terrihabitans soli</name>
    <dbReference type="NCBI Taxonomy" id="708113"/>
    <lineage>
        <taxon>Bacteria</taxon>
        <taxon>Pseudomonadati</taxon>
        <taxon>Pseudomonadota</taxon>
        <taxon>Alphaproteobacteria</taxon>
        <taxon>Hyphomicrobiales</taxon>
        <taxon>Terrihabitans</taxon>
    </lineage>
</organism>
<keyword evidence="1" id="KW-0812">Transmembrane</keyword>
<dbReference type="Proteomes" id="UP000515317">
    <property type="component" value="Chromosome"/>
</dbReference>
<keyword evidence="1" id="KW-0472">Membrane</keyword>
<protein>
    <submittedName>
        <fullName evidence="2">Uncharacterized protein</fullName>
    </submittedName>
</protein>
<gene>
    <name evidence="2" type="ORF">IZ6_15500</name>
</gene>
<feature type="transmembrane region" description="Helical" evidence="1">
    <location>
        <begin position="58"/>
        <end position="82"/>
    </location>
</feature>
<reference evidence="2 3" key="1">
    <citation type="submission" date="2020-08" db="EMBL/GenBank/DDBJ databases">
        <title>Genome sequence of Rhizobiales bacterium strain IZ6.</title>
        <authorList>
            <person name="Nakai R."/>
            <person name="Naganuma T."/>
        </authorList>
    </citation>
    <scope>NUCLEOTIDE SEQUENCE [LARGE SCALE GENOMIC DNA]</scope>
    <source>
        <strain evidence="2 3">IZ6</strain>
    </source>
</reference>
<accession>A0A6S6QT87</accession>
<evidence type="ECO:0000313" key="3">
    <source>
        <dbReference type="Proteomes" id="UP000515317"/>
    </source>
</evidence>
<dbReference type="EMBL" id="AP023361">
    <property type="protein sequence ID" value="BCJ90815.1"/>
    <property type="molecule type" value="Genomic_DNA"/>
</dbReference>
<dbReference type="KEGG" id="tso:IZ6_15500"/>
<keyword evidence="1" id="KW-1133">Transmembrane helix</keyword>
<sequence length="219" mass="24447">MEPTGISFAIAEVTSLAQRSGPFFFSVLFSIYIAHKARQYFNECNSRTDPPATKEERYVYIFYFLAVVVAGFSLVAFSVHIWNKNQTQLAKFTVTIEEVDPKAFIDSAFYSRKVPKRVPDGVKKIPNVEYFLIVAPGFNVGDKFPITFYPAPDEQPTVTPDGQPQFAAPGAPLQFEFEYSGGEFAQYALVRDGASWKLVKKSPSLATLNPYNDVAGLIK</sequence>
<evidence type="ECO:0000313" key="2">
    <source>
        <dbReference type="EMBL" id="BCJ90815.1"/>
    </source>
</evidence>
<name>A0A6S6QT87_9HYPH</name>
<proteinExistence type="predicted"/>
<evidence type="ECO:0000256" key="1">
    <source>
        <dbReference type="SAM" id="Phobius"/>
    </source>
</evidence>
<dbReference type="AlphaFoldDB" id="A0A6S6QT87"/>